<keyword evidence="11" id="KW-1185">Reference proteome</keyword>
<evidence type="ECO:0000259" key="9">
    <source>
        <dbReference type="Pfam" id="PF11799"/>
    </source>
</evidence>
<dbReference type="SUPFAM" id="SSF56672">
    <property type="entry name" value="DNA/RNA polymerases"/>
    <property type="match status" value="1"/>
</dbReference>
<keyword evidence="4" id="KW-0227">DNA damage</keyword>
<dbReference type="PANTHER" id="PTHR35369">
    <property type="entry name" value="BLR3025 PROTEIN-RELATED"/>
    <property type="match status" value="1"/>
</dbReference>
<evidence type="ECO:0000313" key="11">
    <source>
        <dbReference type="Proteomes" id="UP000186019"/>
    </source>
</evidence>
<gene>
    <name evidence="10" type="ORF">SAMN05421666_1112</name>
</gene>
<accession>A0A1N7FK18</accession>
<sequence>MPARRILSVWFPRLGADRLLRRLGDQHGAPFAVLEETGQMQVISSLCPLATAAGLRVGQPARDAHAMCAGLITRVQNPHAEASFLNALTRWAGRYSPWVAAQPPDALMLDVTGCTHLFGGEAALMATVLQDAADLGVHAECGLADTPGAAWALARYAGRGVVHDRSGDAIDQEARATRSRAAKRRHWERGGTAPGNSPGTQGQGSAPRIAAPGMTRQALAPLPVTALRLDGDTAAALARLGLRRIGDLTGQPRGPLARRFGKGLLMRMDQALGAVPEPVSPQAAPPRFATRLSLPDPIGLREDVEAALARLIPRLCDLLRAKGQGARAIRLEAYRADGTAGWVQIGLARPADQPDRITPLLAMKLDDLDAGYGIDILRLEATQVEPIYAARPAGHLDAGRAARERAGRDTALEDLIGRIGARVGLDAITRRHPASSHIPEKCSTVQPAAWSEPAAAGAWPLPPGPRPLLLWRPELVTAPDTPRPPATFRWRGQDHALADATGPERIAPEWWLDDPEWRSGVRDYWHVVTQGGARLWLFYAHGAALSSGWFCQGQFA</sequence>
<feature type="domain" description="DNA polymerase Y-family little finger" evidence="9">
    <location>
        <begin position="293"/>
        <end position="373"/>
    </location>
</feature>
<dbReference type="RefSeq" id="WP_076531690.1">
    <property type="nucleotide sequence ID" value="NZ_CANNEL010000001.1"/>
</dbReference>
<comment type="catalytic activity">
    <reaction evidence="6">
        <text>DNA(n) + a 2'-deoxyribonucleoside 5'-triphosphate = DNA(n+1) + diphosphate</text>
        <dbReference type="Rhea" id="RHEA:22508"/>
        <dbReference type="Rhea" id="RHEA-COMP:17339"/>
        <dbReference type="Rhea" id="RHEA-COMP:17340"/>
        <dbReference type="ChEBI" id="CHEBI:33019"/>
        <dbReference type="ChEBI" id="CHEBI:61560"/>
        <dbReference type="ChEBI" id="CHEBI:173112"/>
        <dbReference type="EC" id="2.7.7.7"/>
    </reaction>
</comment>
<protein>
    <recommendedName>
        <fullName evidence="3">DNA-directed DNA polymerase</fullName>
        <ecNumber evidence="3">2.7.7.7</ecNumber>
    </recommendedName>
</protein>
<dbReference type="Proteomes" id="UP000186019">
    <property type="component" value="Unassembled WGS sequence"/>
</dbReference>
<reference evidence="10 11" key="1">
    <citation type="submission" date="2017-01" db="EMBL/GenBank/DDBJ databases">
        <authorList>
            <person name="Mah S.A."/>
            <person name="Swanson W.J."/>
            <person name="Moy G.W."/>
            <person name="Vacquier V.D."/>
        </authorList>
    </citation>
    <scope>NUCLEOTIDE SEQUENCE [LARGE SCALE GENOMIC DNA]</scope>
    <source>
        <strain evidence="10 11">DSM 29590</strain>
    </source>
</reference>
<evidence type="ECO:0000259" key="8">
    <source>
        <dbReference type="Pfam" id="PF00817"/>
    </source>
</evidence>
<dbReference type="Pfam" id="PF11799">
    <property type="entry name" value="IMS_C"/>
    <property type="match status" value="1"/>
</dbReference>
<dbReference type="PANTHER" id="PTHR35369:SF2">
    <property type="entry name" value="BLR3025 PROTEIN"/>
    <property type="match status" value="1"/>
</dbReference>
<dbReference type="Gene3D" id="3.30.70.270">
    <property type="match status" value="1"/>
</dbReference>
<dbReference type="GO" id="GO:0003684">
    <property type="term" value="F:damaged DNA binding"/>
    <property type="evidence" value="ECO:0007669"/>
    <property type="project" value="InterPro"/>
</dbReference>
<name>A0A1N7FK18_9RHOB</name>
<evidence type="ECO:0000256" key="5">
    <source>
        <dbReference type="ARBA" id="ARBA00025589"/>
    </source>
</evidence>
<comment type="function">
    <text evidence="5">Poorly processive, error-prone DNA polymerase involved in untargeted mutagenesis. Copies undamaged DNA at stalled replication forks, which arise in vivo from mismatched or misaligned primer ends. These misaligned primers can be extended by PolIV. Exhibits no 3'-5' exonuclease (proofreading) activity. May be involved in translesional synthesis, in conjunction with the beta clamp from PolIII.</text>
</comment>
<dbReference type="OrthoDB" id="9788640at2"/>
<dbReference type="STRING" id="573024.SAMN05216208_1024"/>
<dbReference type="CDD" id="cd03468">
    <property type="entry name" value="PolY_like"/>
    <property type="match status" value="1"/>
</dbReference>
<dbReference type="InterPro" id="IPR043128">
    <property type="entry name" value="Rev_trsase/Diguanyl_cyclase"/>
</dbReference>
<feature type="compositionally biased region" description="Basic residues" evidence="7">
    <location>
        <begin position="177"/>
        <end position="187"/>
    </location>
</feature>
<proteinExistence type="inferred from homology"/>
<evidence type="ECO:0000256" key="2">
    <source>
        <dbReference type="ARBA" id="ARBA00011245"/>
    </source>
</evidence>
<feature type="compositionally biased region" description="Polar residues" evidence="7">
    <location>
        <begin position="194"/>
        <end position="204"/>
    </location>
</feature>
<evidence type="ECO:0000256" key="7">
    <source>
        <dbReference type="SAM" id="MobiDB-lite"/>
    </source>
</evidence>
<comment type="similarity">
    <text evidence="1">Belongs to the DNA polymerase type-Y family.</text>
</comment>
<evidence type="ECO:0000313" key="10">
    <source>
        <dbReference type="EMBL" id="SIS00673.1"/>
    </source>
</evidence>
<dbReference type="InterPro" id="IPR050356">
    <property type="entry name" value="SulA_CellDiv_inhibitor"/>
</dbReference>
<dbReference type="Gene3D" id="3.40.1170.60">
    <property type="match status" value="1"/>
</dbReference>
<dbReference type="AlphaFoldDB" id="A0A1N7FK18"/>
<dbReference type="GO" id="GO:0006281">
    <property type="term" value="P:DNA repair"/>
    <property type="evidence" value="ECO:0007669"/>
    <property type="project" value="InterPro"/>
</dbReference>
<evidence type="ECO:0000256" key="3">
    <source>
        <dbReference type="ARBA" id="ARBA00012417"/>
    </source>
</evidence>
<organism evidence="10 11">
    <name type="scientific">Roseovarius nanhaiticus</name>
    <dbReference type="NCBI Taxonomy" id="573024"/>
    <lineage>
        <taxon>Bacteria</taxon>
        <taxon>Pseudomonadati</taxon>
        <taxon>Pseudomonadota</taxon>
        <taxon>Alphaproteobacteria</taxon>
        <taxon>Rhodobacterales</taxon>
        <taxon>Roseobacteraceae</taxon>
        <taxon>Roseovarius</taxon>
    </lineage>
</organism>
<dbReference type="InterPro" id="IPR043502">
    <property type="entry name" value="DNA/RNA_pol_sf"/>
</dbReference>
<feature type="domain" description="UmuC" evidence="8">
    <location>
        <begin position="27"/>
        <end position="153"/>
    </location>
</feature>
<dbReference type="Pfam" id="PF00817">
    <property type="entry name" value="IMS"/>
    <property type="match status" value="1"/>
</dbReference>
<evidence type="ECO:0000256" key="1">
    <source>
        <dbReference type="ARBA" id="ARBA00010945"/>
    </source>
</evidence>
<dbReference type="EC" id="2.7.7.7" evidence="3"/>
<comment type="subunit">
    <text evidence="2">Monomer.</text>
</comment>
<dbReference type="InterPro" id="IPR001126">
    <property type="entry name" value="UmuC"/>
</dbReference>
<feature type="region of interest" description="Disordered" evidence="7">
    <location>
        <begin position="168"/>
        <end position="209"/>
    </location>
</feature>
<evidence type="ECO:0000256" key="6">
    <source>
        <dbReference type="ARBA" id="ARBA00049244"/>
    </source>
</evidence>
<evidence type="ECO:0000256" key="4">
    <source>
        <dbReference type="ARBA" id="ARBA00022763"/>
    </source>
</evidence>
<dbReference type="EMBL" id="FTNV01000001">
    <property type="protein sequence ID" value="SIS00673.1"/>
    <property type="molecule type" value="Genomic_DNA"/>
</dbReference>
<dbReference type="InterPro" id="IPR017961">
    <property type="entry name" value="DNA_pol_Y-fam_little_finger"/>
</dbReference>